<dbReference type="InterPro" id="IPR042176">
    <property type="entry name" value="Pantoate_ligase_C"/>
</dbReference>
<protein>
    <recommendedName>
        <fullName evidence="5 13">Pantothenate synthetase</fullName>
        <shortName evidence="13">PS</shortName>
        <ecNumber evidence="4 13">6.3.2.1</ecNumber>
    </recommendedName>
    <alternativeName>
        <fullName evidence="13">Pantoate--beta-alanine ligase</fullName>
    </alternativeName>
    <alternativeName>
        <fullName evidence="13">Pantoate-activating enzyme</fullName>
    </alternativeName>
</protein>
<dbReference type="GO" id="GO:0005829">
    <property type="term" value="C:cytosol"/>
    <property type="evidence" value="ECO:0007669"/>
    <property type="project" value="TreeGrafter"/>
</dbReference>
<dbReference type="EMBL" id="VMBG01000001">
    <property type="protein sequence ID" value="TSJ79631.1"/>
    <property type="molecule type" value="Genomic_DNA"/>
</dbReference>
<evidence type="ECO:0000256" key="7">
    <source>
        <dbReference type="ARBA" id="ARBA00022598"/>
    </source>
</evidence>
<feature type="binding site" evidence="13">
    <location>
        <position position="61"/>
    </location>
    <ligand>
        <name>(R)-pantoate</name>
        <dbReference type="ChEBI" id="CHEBI:15980"/>
    </ligand>
</feature>
<evidence type="ECO:0000256" key="5">
    <source>
        <dbReference type="ARBA" id="ARBA00014155"/>
    </source>
</evidence>
<evidence type="ECO:0000256" key="3">
    <source>
        <dbReference type="ARBA" id="ARBA00009256"/>
    </source>
</evidence>
<dbReference type="SUPFAM" id="SSF52374">
    <property type="entry name" value="Nucleotidylyl transferase"/>
    <property type="match status" value="1"/>
</dbReference>
<feature type="binding site" evidence="13">
    <location>
        <position position="176"/>
    </location>
    <ligand>
        <name>ATP</name>
        <dbReference type="ChEBI" id="CHEBI:30616"/>
    </ligand>
</feature>
<dbReference type="GO" id="GO:0004592">
    <property type="term" value="F:pantoate-beta-alanine ligase activity"/>
    <property type="evidence" value="ECO:0007669"/>
    <property type="project" value="UniProtKB-UniRule"/>
</dbReference>
<dbReference type="Proteomes" id="UP000315648">
    <property type="component" value="Unassembled WGS sequence"/>
</dbReference>
<keyword evidence="8 13" id="KW-0566">Pantothenate biosynthesis</keyword>
<dbReference type="PANTHER" id="PTHR21299">
    <property type="entry name" value="CYTIDYLATE KINASE/PANTOATE-BETA-ALANINE LIGASE"/>
    <property type="match status" value="1"/>
</dbReference>
<dbReference type="InterPro" id="IPR014729">
    <property type="entry name" value="Rossmann-like_a/b/a_fold"/>
</dbReference>
<dbReference type="Pfam" id="PF02569">
    <property type="entry name" value="Pantoate_ligase"/>
    <property type="match status" value="1"/>
</dbReference>
<keyword evidence="9 13" id="KW-0547">Nucleotide-binding</keyword>
<feature type="binding site" evidence="13">
    <location>
        <begin position="147"/>
        <end position="150"/>
    </location>
    <ligand>
        <name>ATP</name>
        <dbReference type="ChEBI" id="CHEBI:30616"/>
    </ligand>
</feature>
<dbReference type="EC" id="6.3.2.1" evidence="4 13"/>
<comment type="miscellaneous">
    <text evidence="13">The reaction proceeds by a bi uni uni bi ping pong mechanism.</text>
</comment>
<evidence type="ECO:0000313" key="15">
    <source>
        <dbReference type="Proteomes" id="UP000315648"/>
    </source>
</evidence>
<comment type="subunit">
    <text evidence="13">Homodimer.</text>
</comment>
<dbReference type="HAMAP" id="MF_00158">
    <property type="entry name" value="PanC"/>
    <property type="match status" value="1"/>
</dbReference>
<dbReference type="GO" id="GO:0015940">
    <property type="term" value="P:pantothenate biosynthetic process"/>
    <property type="evidence" value="ECO:0007669"/>
    <property type="project" value="UniProtKB-UniRule"/>
</dbReference>
<accession>A0A556QSL9</accession>
<evidence type="ECO:0000256" key="12">
    <source>
        <dbReference type="ARBA" id="ARBA00055042"/>
    </source>
</evidence>
<keyword evidence="6 13" id="KW-0963">Cytoplasm</keyword>
<name>A0A556QSL9_9BACT</name>
<keyword evidence="7 13" id="KW-0436">Ligase</keyword>
<dbReference type="RefSeq" id="WP_144230172.1">
    <property type="nucleotide sequence ID" value="NZ_CBCRVV010000012.1"/>
</dbReference>
<comment type="function">
    <text evidence="12 13">Catalyzes the condensation of pantoate with beta-alanine in an ATP-dependent reaction via a pantoyl-adenylate intermediate.</text>
</comment>
<evidence type="ECO:0000256" key="8">
    <source>
        <dbReference type="ARBA" id="ARBA00022655"/>
    </source>
</evidence>
<feature type="binding site" evidence="13">
    <location>
        <position position="61"/>
    </location>
    <ligand>
        <name>beta-alanine</name>
        <dbReference type="ChEBI" id="CHEBI:57966"/>
    </ligand>
</feature>
<reference evidence="14 15" key="1">
    <citation type="submission" date="2019-07" db="EMBL/GenBank/DDBJ databases">
        <title>Description of 53C-WASEF.</title>
        <authorList>
            <person name="Pitt A."/>
            <person name="Hahn M.W."/>
        </authorList>
    </citation>
    <scope>NUCLEOTIDE SEQUENCE [LARGE SCALE GENOMIC DNA]</scope>
    <source>
        <strain evidence="14 15">53C-WASEF</strain>
    </source>
</reference>
<dbReference type="Gene3D" id="3.30.1300.10">
    <property type="entry name" value="Pantoate-beta-alanine ligase, C-terminal domain"/>
    <property type="match status" value="1"/>
</dbReference>
<feature type="binding site" evidence="13">
    <location>
        <begin position="184"/>
        <end position="187"/>
    </location>
    <ligand>
        <name>ATP</name>
        <dbReference type="ChEBI" id="CHEBI:30616"/>
    </ligand>
</feature>
<dbReference type="FunFam" id="3.40.50.620:FF:000114">
    <property type="entry name" value="Pantothenate synthetase"/>
    <property type="match status" value="1"/>
</dbReference>
<dbReference type="CDD" id="cd00560">
    <property type="entry name" value="PanC"/>
    <property type="match status" value="1"/>
</dbReference>
<feature type="binding site" evidence="13">
    <location>
        <position position="153"/>
    </location>
    <ligand>
        <name>(R)-pantoate</name>
        <dbReference type="ChEBI" id="CHEBI:15980"/>
    </ligand>
</feature>
<feature type="active site" description="Proton donor" evidence="13">
    <location>
        <position position="37"/>
    </location>
</feature>
<evidence type="ECO:0000256" key="11">
    <source>
        <dbReference type="ARBA" id="ARBA00048258"/>
    </source>
</evidence>
<evidence type="ECO:0000256" key="1">
    <source>
        <dbReference type="ARBA" id="ARBA00004496"/>
    </source>
</evidence>
<dbReference type="OrthoDB" id="9773087at2"/>
<proteinExistence type="inferred from homology"/>
<dbReference type="NCBIfam" id="TIGR00018">
    <property type="entry name" value="panC"/>
    <property type="match status" value="1"/>
</dbReference>
<sequence>MQIIKSVSEMQSLVGQLRVQGQRIGLVPTMGALHEGHLSLVKIASDIADVVVVSIFVNPTQFGPSEDYTKYPRPLEADTAACEAAGVDYVFAPEVEEMYPKGYSTFVLEEHIAKPLEGASRPSHFRGVTTVVAKLFNIVRPHFAVFGQKDAQQVAVINKMAIDLNFDVEIVVAPTLREADGLAMSSRNRYLTNTQRVEALVISRALRKASDMVAAGERRVDRLIAEATHLIGQQRRVRIIYVSVVDLVSMVAIKGEIVPGKDVMTIAVWVDEVRLIDNQIL</sequence>
<evidence type="ECO:0000256" key="10">
    <source>
        <dbReference type="ARBA" id="ARBA00022840"/>
    </source>
</evidence>
<dbReference type="InterPro" id="IPR003721">
    <property type="entry name" value="Pantoate_ligase"/>
</dbReference>
<dbReference type="AlphaFoldDB" id="A0A556QSL9"/>
<comment type="subcellular location">
    <subcellularLocation>
        <location evidence="1 13">Cytoplasm</location>
    </subcellularLocation>
</comment>
<dbReference type="GO" id="GO:0005524">
    <property type="term" value="F:ATP binding"/>
    <property type="evidence" value="ECO:0007669"/>
    <property type="project" value="UniProtKB-KW"/>
</dbReference>
<gene>
    <name evidence="13" type="primary">panC</name>
    <name evidence="14" type="ORF">FPL22_10200</name>
</gene>
<evidence type="ECO:0000256" key="4">
    <source>
        <dbReference type="ARBA" id="ARBA00012219"/>
    </source>
</evidence>
<comment type="caution">
    <text evidence="14">The sequence shown here is derived from an EMBL/GenBank/DDBJ whole genome shotgun (WGS) entry which is preliminary data.</text>
</comment>
<keyword evidence="10 13" id="KW-0067">ATP-binding</keyword>
<comment type="pathway">
    <text evidence="2 13">Cofactor biosynthesis; (R)-pantothenate biosynthesis; (R)-pantothenate from (R)-pantoate and beta-alanine: step 1/1.</text>
</comment>
<organism evidence="14 15">
    <name type="scientific">Rariglobus hedericola</name>
    <dbReference type="NCBI Taxonomy" id="2597822"/>
    <lineage>
        <taxon>Bacteria</taxon>
        <taxon>Pseudomonadati</taxon>
        <taxon>Verrucomicrobiota</taxon>
        <taxon>Opitutia</taxon>
        <taxon>Opitutales</taxon>
        <taxon>Opitutaceae</taxon>
        <taxon>Rariglobus</taxon>
    </lineage>
</organism>
<evidence type="ECO:0000256" key="9">
    <source>
        <dbReference type="ARBA" id="ARBA00022741"/>
    </source>
</evidence>
<comment type="similarity">
    <text evidence="3 13">Belongs to the pantothenate synthetase family.</text>
</comment>
<dbReference type="UniPathway" id="UPA00028">
    <property type="reaction ID" value="UER00005"/>
</dbReference>
<feature type="binding site" evidence="13">
    <location>
        <begin position="30"/>
        <end position="37"/>
    </location>
    <ligand>
        <name>ATP</name>
        <dbReference type="ChEBI" id="CHEBI:30616"/>
    </ligand>
</feature>
<evidence type="ECO:0000256" key="6">
    <source>
        <dbReference type="ARBA" id="ARBA00022490"/>
    </source>
</evidence>
<evidence type="ECO:0000256" key="13">
    <source>
        <dbReference type="HAMAP-Rule" id="MF_00158"/>
    </source>
</evidence>
<dbReference type="PANTHER" id="PTHR21299:SF1">
    <property type="entry name" value="PANTOATE--BETA-ALANINE LIGASE"/>
    <property type="match status" value="1"/>
</dbReference>
<keyword evidence="15" id="KW-1185">Reference proteome</keyword>
<dbReference type="Gene3D" id="3.40.50.620">
    <property type="entry name" value="HUPs"/>
    <property type="match status" value="1"/>
</dbReference>
<comment type="catalytic activity">
    <reaction evidence="11 13">
        <text>(R)-pantoate + beta-alanine + ATP = (R)-pantothenate + AMP + diphosphate + H(+)</text>
        <dbReference type="Rhea" id="RHEA:10912"/>
        <dbReference type="ChEBI" id="CHEBI:15378"/>
        <dbReference type="ChEBI" id="CHEBI:15980"/>
        <dbReference type="ChEBI" id="CHEBI:29032"/>
        <dbReference type="ChEBI" id="CHEBI:30616"/>
        <dbReference type="ChEBI" id="CHEBI:33019"/>
        <dbReference type="ChEBI" id="CHEBI:57966"/>
        <dbReference type="ChEBI" id="CHEBI:456215"/>
        <dbReference type="EC" id="6.3.2.1"/>
    </reaction>
</comment>
<evidence type="ECO:0000313" key="14">
    <source>
        <dbReference type="EMBL" id="TSJ79631.1"/>
    </source>
</evidence>
<evidence type="ECO:0000256" key="2">
    <source>
        <dbReference type="ARBA" id="ARBA00004990"/>
    </source>
</evidence>